<evidence type="ECO:0000256" key="1">
    <source>
        <dbReference type="SAM" id="MobiDB-lite"/>
    </source>
</evidence>
<evidence type="ECO:0000313" key="3">
    <source>
        <dbReference type="Proteomes" id="UP001482620"/>
    </source>
</evidence>
<dbReference type="EMBL" id="JAHRIQ010052305">
    <property type="protein sequence ID" value="MEQ2238526.1"/>
    <property type="molecule type" value="Genomic_DNA"/>
</dbReference>
<dbReference type="Proteomes" id="UP001482620">
    <property type="component" value="Unassembled WGS sequence"/>
</dbReference>
<proteinExistence type="predicted"/>
<evidence type="ECO:0000313" key="2">
    <source>
        <dbReference type="EMBL" id="MEQ2238526.1"/>
    </source>
</evidence>
<feature type="compositionally biased region" description="Basic and acidic residues" evidence="1">
    <location>
        <begin position="58"/>
        <end position="69"/>
    </location>
</feature>
<keyword evidence="3" id="KW-1185">Reference proteome</keyword>
<feature type="region of interest" description="Disordered" evidence="1">
    <location>
        <begin position="57"/>
        <end position="89"/>
    </location>
</feature>
<sequence>MRKHQQAGDLCMQEIPILFLEQKSNCSGRSLSKIIQDKDWGGTRGIRRRRRTLLKNQESFEEHVTEPERQTSGNATLPQIVSTTDIKERDMQVLRRSTRVRKPPKHLRDKC</sequence>
<reference evidence="2 3" key="1">
    <citation type="submission" date="2021-06" db="EMBL/GenBank/DDBJ databases">
        <authorList>
            <person name="Palmer J.M."/>
        </authorList>
    </citation>
    <scope>NUCLEOTIDE SEQUENCE [LARGE SCALE GENOMIC DNA]</scope>
    <source>
        <strain evidence="3">if_2019</strain>
        <tissue evidence="2">Muscle</tissue>
    </source>
</reference>
<accession>A0ABV0U1B0</accession>
<gene>
    <name evidence="2" type="ORF">ILYODFUR_033964</name>
</gene>
<name>A0ABV0U1B0_9TELE</name>
<comment type="caution">
    <text evidence="2">The sequence shown here is derived from an EMBL/GenBank/DDBJ whole genome shotgun (WGS) entry which is preliminary data.</text>
</comment>
<organism evidence="2 3">
    <name type="scientific">Ilyodon furcidens</name>
    <name type="common">goldbreast splitfin</name>
    <dbReference type="NCBI Taxonomy" id="33524"/>
    <lineage>
        <taxon>Eukaryota</taxon>
        <taxon>Metazoa</taxon>
        <taxon>Chordata</taxon>
        <taxon>Craniata</taxon>
        <taxon>Vertebrata</taxon>
        <taxon>Euteleostomi</taxon>
        <taxon>Actinopterygii</taxon>
        <taxon>Neopterygii</taxon>
        <taxon>Teleostei</taxon>
        <taxon>Neoteleostei</taxon>
        <taxon>Acanthomorphata</taxon>
        <taxon>Ovalentaria</taxon>
        <taxon>Atherinomorphae</taxon>
        <taxon>Cyprinodontiformes</taxon>
        <taxon>Goodeidae</taxon>
        <taxon>Ilyodon</taxon>
    </lineage>
</organism>
<protein>
    <submittedName>
        <fullName evidence="2">Uncharacterized protein</fullName>
    </submittedName>
</protein>
<feature type="compositionally biased region" description="Polar residues" evidence="1">
    <location>
        <begin position="70"/>
        <end position="84"/>
    </location>
</feature>